<evidence type="ECO:0000256" key="2">
    <source>
        <dbReference type="ARBA" id="ARBA00004496"/>
    </source>
</evidence>
<comment type="caution">
    <text evidence="6">The sequence shown here is derived from an EMBL/GenBank/DDBJ whole genome shotgun (WGS) entry which is preliminary data.</text>
</comment>
<evidence type="ECO:0000313" key="7">
    <source>
        <dbReference type="Proteomes" id="UP000634136"/>
    </source>
</evidence>
<dbReference type="Proteomes" id="UP000634136">
    <property type="component" value="Unassembled WGS sequence"/>
</dbReference>
<dbReference type="OrthoDB" id="10264038at2759"/>
<dbReference type="GO" id="GO:0034475">
    <property type="term" value="P:U4 snRNA 3'-end processing"/>
    <property type="evidence" value="ECO:0007669"/>
    <property type="project" value="TreeGrafter"/>
</dbReference>
<dbReference type="PANTHER" id="PTHR11097:SF14">
    <property type="entry name" value="EXOSOME COMPLEX COMPONENT RRP45"/>
    <property type="match status" value="1"/>
</dbReference>
<dbReference type="SUPFAM" id="SSF54211">
    <property type="entry name" value="Ribosomal protein S5 domain 2-like"/>
    <property type="match status" value="1"/>
</dbReference>
<sequence length="100" mass="11090">MSERNTAKKLERSSLLDSALALSLLVKFGREDGSSEVHLGQTHVMAFVTAQLVQPYENRSNERMLSIYAEFSPMADPSHEPGIPGEFSVELGQIIDRGLR</sequence>
<evidence type="ECO:0000256" key="4">
    <source>
        <dbReference type="ARBA" id="ARBA00022490"/>
    </source>
</evidence>
<dbReference type="GO" id="GO:0071038">
    <property type="term" value="P:TRAMP-dependent tRNA surveillance pathway"/>
    <property type="evidence" value="ECO:0007669"/>
    <property type="project" value="TreeGrafter"/>
</dbReference>
<dbReference type="Gene3D" id="3.30.230.70">
    <property type="entry name" value="GHMP Kinase, N-terminal domain"/>
    <property type="match status" value="1"/>
</dbReference>
<dbReference type="GO" id="GO:0000467">
    <property type="term" value="P:exonucleolytic trimming to generate mature 3'-end of 5.8S rRNA from tricistronic rRNA transcript (SSU-rRNA, 5.8S rRNA, LSU-rRNA)"/>
    <property type="evidence" value="ECO:0007669"/>
    <property type="project" value="TreeGrafter"/>
</dbReference>
<dbReference type="InterPro" id="IPR020568">
    <property type="entry name" value="Ribosomal_Su5_D2-typ_SF"/>
</dbReference>
<accession>A0A834X5B9</accession>
<dbReference type="GO" id="GO:0034473">
    <property type="term" value="P:U1 snRNA 3'-end processing"/>
    <property type="evidence" value="ECO:0007669"/>
    <property type="project" value="TreeGrafter"/>
</dbReference>
<reference evidence="6" key="1">
    <citation type="submission" date="2020-09" db="EMBL/GenBank/DDBJ databases">
        <title>Genome-Enabled Discovery of Anthraquinone Biosynthesis in Senna tora.</title>
        <authorList>
            <person name="Kang S.-H."/>
            <person name="Pandey R.P."/>
            <person name="Lee C.-M."/>
            <person name="Sim J.-S."/>
            <person name="Jeong J.-T."/>
            <person name="Choi B.-S."/>
            <person name="Jung M."/>
            <person name="Ginzburg D."/>
            <person name="Zhao K."/>
            <person name="Won S.Y."/>
            <person name="Oh T.-J."/>
            <person name="Yu Y."/>
            <person name="Kim N.-H."/>
            <person name="Lee O.R."/>
            <person name="Lee T.-H."/>
            <person name="Bashyal P."/>
            <person name="Kim T.-S."/>
            <person name="Lee W.-H."/>
            <person name="Kawkins C."/>
            <person name="Kim C.-K."/>
            <person name="Kim J.S."/>
            <person name="Ahn B.O."/>
            <person name="Rhee S.Y."/>
            <person name="Sohng J.K."/>
        </authorList>
    </citation>
    <scope>NUCLEOTIDE SEQUENCE</scope>
    <source>
        <tissue evidence="6">Leaf</tissue>
    </source>
</reference>
<dbReference type="GO" id="GO:0000176">
    <property type="term" value="C:nuclear exosome (RNase complex)"/>
    <property type="evidence" value="ECO:0007669"/>
    <property type="project" value="TreeGrafter"/>
</dbReference>
<dbReference type="InterPro" id="IPR027408">
    <property type="entry name" value="PNPase/RNase_PH_dom_sf"/>
</dbReference>
<dbReference type="GO" id="GO:0034476">
    <property type="term" value="P:U5 snRNA 3'-end processing"/>
    <property type="evidence" value="ECO:0007669"/>
    <property type="project" value="TreeGrafter"/>
</dbReference>
<dbReference type="GO" id="GO:0035925">
    <property type="term" value="F:mRNA 3'-UTR AU-rich region binding"/>
    <property type="evidence" value="ECO:0007669"/>
    <property type="project" value="TreeGrafter"/>
</dbReference>
<dbReference type="Pfam" id="PF01138">
    <property type="entry name" value="RNase_PH"/>
    <property type="match status" value="1"/>
</dbReference>
<organism evidence="6 7">
    <name type="scientific">Senna tora</name>
    <dbReference type="NCBI Taxonomy" id="362788"/>
    <lineage>
        <taxon>Eukaryota</taxon>
        <taxon>Viridiplantae</taxon>
        <taxon>Streptophyta</taxon>
        <taxon>Embryophyta</taxon>
        <taxon>Tracheophyta</taxon>
        <taxon>Spermatophyta</taxon>
        <taxon>Magnoliopsida</taxon>
        <taxon>eudicotyledons</taxon>
        <taxon>Gunneridae</taxon>
        <taxon>Pentapetalae</taxon>
        <taxon>rosids</taxon>
        <taxon>fabids</taxon>
        <taxon>Fabales</taxon>
        <taxon>Fabaceae</taxon>
        <taxon>Caesalpinioideae</taxon>
        <taxon>Cassia clade</taxon>
        <taxon>Senna</taxon>
    </lineage>
</organism>
<comment type="subcellular location">
    <subcellularLocation>
        <location evidence="2">Cytoplasm</location>
    </subcellularLocation>
    <subcellularLocation>
        <location evidence="1">Nucleus</location>
    </subcellularLocation>
</comment>
<evidence type="ECO:0000259" key="5">
    <source>
        <dbReference type="Pfam" id="PF01138"/>
    </source>
</evidence>
<keyword evidence="4" id="KW-0963">Cytoplasm</keyword>
<dbReference type="EMBL" id="JAAIUW010000003">
    <property type="protein sequence ID" value="KAF7838506.1"/>
    <property type="molecule type" value="Genomic_DNA"/>
</dbReference>
<protein>
    <submittedName>
        <fullName evidence="6">Protein RRP45A-like isoform X1</fullName>
    </submittedName>
</protein>
<dbReference type="InterPro" id="IPR050590">
    <property type="entry name" value="Exosome_comp_Rrp42_subfam"/>
</dbReference>
<dbReference type="GO" id="GO:0000177">
    <property type="term" value="C:cytoplasmic exosome (RNase complex)"/>
    <property type="evidence" value="ECO:0007669"/>
    <property type="project" value="TreeGrafter"/>
</dbReference>
<dbReference type="GO" id="GO:0071035">
    <property type="term" value="P:nuclear polyadenylation-dependent rRNA catabolic process"/>
    <property type="evidence" value="ECO:0007669"/>
    <property type="project" value="TreeGrafter"/>
</dbReference>
<keyword evidence="7" id="KW-1185">Reference proteome</keyword>
<dbReference type="InterPro" id="IPR001247">
    <property type="entry name" value="ExoRNase_PH_dom1"/>
</dbReference>
<name>A0A834X5B9_9FABA</name>
<dbReference type="GO" id="GO:0016075">
    <property type="term" value="P:rRNA catabolic process"/>
    <property type="evidence" value="ECO:0007669"/>
    <property type="project" value="TreeGrafter"/>
</dbReference>
<comment type="similarity">
    <text evidence="3">Belongs to the RNase PH family.</text>
</comment>
<dbReference type="GO" id="GO:0071028">
    <property type="term" value="P:nuclear mRNA surveillance"/>
    <property type="evidence" value="ECO:0007669"/>
    <property type="project" value="TreeGrafter"/>
</dbReference>
<gene>
    <name evidence="6" type="ORF">G2W53_006988</name>
</gene>
<evidence type="ECO:0000256" key="1">
    <source>
        <dbReference type="ARBA" id="ARBA00004123"/>
    </source>
</evidence>
<feature type="domain" description="Exoribonuclease phosphorolytic" evidence="5">
    <location>
        <begin position="26"/>
        <end position="100"/>
    </location>
</feature>
<dbReference type="AlphaFoldDB" id="A0A834X5B9"/>
<proteinExistence type="inferred from homology"/>
<dbReference type="PANTHER" id="PTHR11097">
    <property type="entry name" value="EXOSOME COMPLEX EXONUCLEASE RIBOSOMAL RNA PROCESSING PROTEIN"/>
    <property type="match status" value="1"/>
</dbReference>
<evidence type="ECO:0000256" key="3">
    <source>
        <dbReference type="ARBA" id="ARBA00006678"/>
    </source>
</evidence>
<evidence type="ECO:0000313" key="6">
    <source>
        <dbReference type="EMBL" id="KAF7838506.1"/>
    </source>
</evidence>